<dbReference type="InterPro" id="IPR015919">
    <property type="entry name" value="Cadherin-like_sf"/>
</dbReference>
<sequence length="375" mass="39877">MSHTLEIIPTQRPMRIGLIAKSALLGSLLCTDAYAELHPNTPPGGNFALENWNITIPVDSTGGVTGKPLTIYPAKLSGPNGYSNRPYFYTEADGAMTMWAPLNGATTGGSAHPRSELREMIDPSTNAVNWDSFGTAILDAQLKVMQVPQKDGTVIVGQVHGHGSAPLVLVYYKYDFATQTGKVFTKLQGTPVQGPPYWHYTILSGVKLGQTFTYQIKVSRNGSDPAVVAVSANNGTPATMVMDSSWDTETFYFKAGSYLHTYGDSSTDGALVKFYRLATSHPADGLYITTNAALPNAKANTPYSTQLSFRGGMGGGTWSLVSGHPPAGLTLNRDGSITGTPATSAISSQPNDFMVRVTDANGATYSKKFSIIVGS</sequence>
<evidence type="ECO:0000313" key="2">
    <source>
        <dbReference type="EMBL" id="SDJ84750.1"/>
    </source>
</evidence>
<proteinExistence type="predicted"/>
<dbReference type="EMBL" id="FNFD01000003">
    <property type="protein sequence ID" value="SDJ84750.1"/>
    <property type="molecule type" value="Genomic_DNA"/>
</dbReference>
<reference evidence="2 3" key="1">
    <citation type="submission" date="2016-10" db="EMBL/GenBank/DDBJ databases">
        <authorList>
            <person name="de Groot N.N."/>
        </authorList>
    </citation>
    <scope>NUCLEOTIDE SEQUENCE [LARGE SCALE GENOMIC DNA]</scope>
    <source>
        <strain evidence="2 3">JCM 21544</strain>
    </source>
</reference>
<name>A0A1G8X4R7_9PSED</name>
<dbReference type="Gene3D" id="2.60.120.200">
    <property type="match status" value="1"/>
</dbReference>
<feature type="domain" description="Alginate lyase 2" evidence="1">
    <location>
        <begin position="47"/>
        <end position="281"/>
    </location>
</feature>
<evidence type="ECO:0000259" key="1">
    <source>
        <dbReference type="Pfam" id="PF08787"/>
    </source>
</evidence>
<dbReference type="STRING" id="137658.SAMN05216186_10359"/>
<dbReference type="InterPro" id="IPR013783">
    <property type="entry name" value="Ig-like_fold"/>
</dbReference>
<dbReference type="Proteomes" id="UP000198706">
    <property type="component" value="Unassembled WGS sequence"/>
</dbReference>
<dbReference type="Pfam" id="PF08787">
    <property type="entry name" value="Alginate_lyase2"/>
    <property type="match status" value="1"/>
</dbReference>
<dbReference type="InterPro" id="IPR014895">
    <property type="entry name" value="Alginate_lyase_2"/>
</dbReference>
<gene>
    <name evidence="2" type="ORF">SAMN05216186_10359</name>
</gene>
<organism evidence="2 3">
    <name type="scientific">Pseudomonas indica</name>
    <dbReference type="NCBI Taxonomy" id="137658"/>
    <lineage>
        <taxon>Bacteria</taxon>
        <taxon>Pseudomonadati</taxon>
        <taxon>Pseudomonadota</taxon>
        <taxon>Gammaproteobacteria</taxon>
        <taxon>Pseudomonadales</taxon>
        <taxon>Pseudomonadaceae</taxon>
        <taxon>Pseudomonas</taxon>
    </lineage>
</organism>
<dbReference type="GO" id="GO:0005509">
    <property type="term" value="F:calcium ion binding"/>
    <property type="evidence" value="ECO:0007669"/>
    <property type="project" value="InterPro"/>
</dbReference>
<dbReference type="RefSeq" id="WP_244505939.1">
    <property type="nucleotide sequence ID" value="NZ_FNFD01000003.1"/>
</dbReference>
<dbReference type="Pfam" id="PF05345">
    <property type="entry name" value="He_PIG"/>
    <property type="match status" value="1"/>
</dbReference>
<dbReference type="GO" id="GO:0016020">
    <property type="term" value="C:membrane"/>
    <property type="evidence" value="ECO:0007669"/>
    <property type="project" value="InterPro"/>
</dbReference>
<dbReference type="AlphaFoldDB" id="A0A1G8X4R7"/>
<dbReference type="Gene3D" id="2.60.40.10">
    <property type="entry name" value="Immunoglobulins"/>
    <property type="match status" value="1"/>
</dbReference>
<dbReference type="SUPFAM" id="SSF49899">
    <property type="entry name" value="Concanavalin A-like lectins/glucanases"/>
    <property type="match status" value="1"/>
</dbReference>
<dbReference type="SUPFAM" id="SSF49313">
    <property type="entry name" value="Cadherin-like"/>
    <property type="match status" value="1"/>
</dbReference>
<accession>A0A1G8X4R7</accession>
<protein>
    <submittedName>
        <fullName evidence="2">Putative Ig domain-containing protein</fullName>
    </submittedName>
</protein>
<dbReference type="InterPro" id="IPR013320">
    <property type="entry name" value="ConA-like_dom_sf"/>
</dbReference>
<evidence type="ECO:0000313" key="3">
    <source>
        <dbReference type="Proteomes" id="UP000198706"/>
    </source>
</evidence>
<keyword evidence="3" id="KW-1185">Reference proteome</keyword>